<evidence type="ECO:0000256" key="6">
    <source>
        <dbReference type="NCBIfam" id="TIGR00152"/>
    </source>
</evidence>
<dbReference type="InterPro" id="IPR001977">
    <property type="entry name" value="Depp_CoAkinase"/>
</dbReference>
<protein>
    <recommendedName>
        <fullName evidence="5 6">Dephospho-CoA kinase</fullName>
        <ecNumber evidence="5 6">2.7.1.24</ecNumber>
    </recommendedName>
    <alternativeName>
        <fullName evidence="5">Dephosphocoenzyme A kinase</fullName>
    </alternativeName>
</protein>
<evidence type="ECO:0000256" key="5">
    <source>
        <dbReference type="HAMAP-Rule" id="MF_00376"/>
    </source>
</evidence>
<gene>
    <name evidence="5 7" type="primary">coaE</name>
    <name evidence="7" type="ORF">G5575_02580</name>
</gene>
<reference evidence="7 8" key="1">
    <citation type="submission" date="2020-02" db="EMBL/GenBank/DDBJ databases">
        <authorList>
            <person name="Khan S.A."/>
            <person name="Jeon C.O."/>
            <person name="Chun B.H."/>
        </authorList>
    </citation>
    <scope>NUCLEOTIDE SEQUENCE [LARGE SCALE GENOMIC DNA]</scope>
    <source>
        <strain evidence="7 8">H239</strain>
    </source>
</reference>
<keyword evidence="5 7" id="KW-0418">Kinase</keyword>
<dbReference type="AlphaFoldDB" id="A0A6M1SN64"/>
<dbReference type="GO" id="GO:0015937">
    <property type="term" value="P:coenzyme A biosynthetic process"/>
    <property type="evidence" value="ECO:0007669"/>
    <property type="project" value="UniProtKB-UniRule"/>
</dbReference>
<dbReference type="InterPro" id="IPR027417">
    <property type="entry name" value="P-loop_NTPase"/>
</dbReference>
<dbReference type="GO" id="GO:0004140">
    <property type="term" value="F:dephospho-CoA kinase activity"/>
    <property type="evidence" value="ECO:0007669"/>
    <property type="project" value="UniProtKB-UniRule"/>
</dbReference>
<dbReference type="GO" id="GO:0005737">
    <property type="term" value="C:cytoplasm"/>
    <property type="evidence" value="ECO:0007669"/>
    <property type="project" value="UniProtKB-SubCell"/>
</dbReference>
<dbReference type="HAMAP" id="MF_00376">
    <property type="entry name" value="Dephospho_CoA_kinase"/>
    <property type="match status" value="1"/>
</dbReference>
<proteinExistence type="inferred from homology"/>
<comment type="caution">
    <text evidence="7">The sequence shown here is derived from an EMBL/GenBank/DDBJ whole genome shotgun (WGS) entry which is preliminary data.</text>
</comment>
<evidence type="ECO:0000256" key="1">
    <source>
        <dbReference type="ARBA" id="ARBA00009018"/>
    </source>
</evidence>
<dbReference type="EC" id="2.7.1.24" evidence="5 6"/>
<comment type="function">
    <text evidence="5">Catalyzes the phosphorylation of the 3'-hydroxyl group of dephosphocoenzyme A to form coenzyme A.</text>
</comment>
<evidence type="ECO:0000313" key="7">
    <source>
        <dbReference type="EMBL" id="NGP16725.1"/>
    </source>
</evidence>
<dbReference type="SUPFAM" id="SSF52540">
    <property type="entry name" value="P-loop containing nucleoside triphosphate hydrolases"/>
    <property type="match status" value="1"/>
</dbReference>
<feature type="binding site" evidence="5">
    <location>
        <begin position="11"/>
        <end position="16"/>
    </location>
    <ligand>
        <name>ATP</name>
        <dbReference type="ChEBI" id="CHEBI:30616"/>
    </ligand>
</feature>
<dbReference type="Proteomes" id="UP000474802">
    <property type="component" value="Unassembled WGS sequence"/>
</dbReference>
<organism evidence="7 8">
    <name type="scientific">Devosia aurantiaca</name>
    <dbReference type="NCBI Taxonomy" id="2714858"/>
    <lineage>
        <taxon>Bacteria</taxon>
        <taxon>Pseudomonadati</taxon>
        <taxon>Pseudomonadota</taxon>
        <taxon>Alphaproteobacteria</taxon>
        <taxon>Hyphomicrobiales</taxon>
        <taxon>Devosiaceae</taxon>
        <taxon>Devosia</taxon>
    </lineage>
</organism>
<comment type="pathway">
    <text evidence="5">Cofactor biosynthesis; coenzyme A biosynthesis; CoA from (R)-pantothenate: step 5/5.</text>
</comment>
<dbReference type="Pfam" id="PF01121">
    <property type="entry name" value="CoaE"/>
    <property type="match status" value="1"/>
</dbReference>
<comment type="subcellular location">
    <subcellularLocation>
        <location evidence="5">Cytoplasm</location>
    </subcellularLocation>
</comment>
<keyword evidence="5 7" id="KW-0808">Transferase</keyword>
<dbReference type="Gene3D" id="3.40.50.300">
    <property type="entry name" value="P-loop containing nucleotide triphosphate hydrolases"/>
    <property type="match status" value="1"/>
</dbReference>
<reference evidence="7 8" key="2">
    <citation type="submission" date="2020-03" db="EMBL/GenBank/DDBJ databases">
        <title>Devosia chinhatensis sp. nov., isolated from a hexachlorocyclohexane (HCH) dump site in India.</title>
        <authorList>
            <person name="Kumar M."/>
            <person name="Lal R."/>
        </authorList>
    </citation>
    <scope>NUCLEOTIDE SEQUENCE [LARGE SCALE GENOMIC DNA]</scope>
    <source>
        <strain evidence="7 8">H239</strain>
    </source>
</reference>
<evidence type="ECO:0000256" key="2">
    <source>
        <dbReference type="ARBA" id="ARBA00022741"/>
    </source>
</evidence>
<dbReference type="PANTHER" id="PTHR10695:SF46">
    <property type="entry name" value="BIFUNCTIONAL COENZYME A SYNTHASE-RELATED"/>
    <property type="match status" value="1"/>
</dbReference>
<dbReference type="EMBL" id="JAALFG010000001">
    <property type="protein sequence ID" value="NGP16725.1"/>
    <property type="molecule type" value="Genomic_DNA"/>
</dbReference>
<sequence>MWKIGVTGSIGTGKSTLLEAFAKADVPVSSADQAVAELYAGDAVAPVEALFPGVSKGGVVDRQELARRLAADPSGFKRLEAVVHPLVRARIARFLVEAERVGAVAAAVEVPLLFESGYDYGFDAIAVTHVDDAIQRERVMVRPGMTVEKLETLLARQMPQAEKKARATYLFDTGRKRAEIEDMVSELVDGIRARQKIK</sequence>
<evidence type="ECO:0000256" key="3">
    <source>
        <dbReference type="ARBA" id="ARBA00022840"/>
    </source>
</evidence>
<keyword evidence="3 5" id="KW-0067">ATP-binding</keyword>
<accession>A0A6M1SN64</accession>
<dbReference type="CDD" id="cd02022">
    <property type="entry name" value="DPCK"/>
    <property type="match status" value="1"/>
</dbReference>
<evidence type="ECO:0000256" key="4">
    <source>
        <dbReference type="ARBA" id="ARBA00022993"/>
    </source>
</evidence>
<dbReference type="GO" id="GO:0005524">
    <property type="term" value="F:ATP binding"/>
    <property type="evidence" value="ECO:0007669"/>
    <property type="project" value="UniProtKB-UniRule"/>
</dbReference>
<comment type="catalytic activity">
    <reaction evidence="5">
        <text>3'-dephospho-CoA + ATP = ADP + CoA + H(+)</text>
        <dbReference type="Rhea" id="RHEA:18245"/>
        <dbReference type="ChEBI" id="CHEBI:15378"/>
        <dbReference type="ChEBI" id="CHEBI:30616"/>
        <dbReference type="ChEBI" id="CHEBI:57287"/>
        <dbReference type="ChEBI" id="CHEBI:57328"/>
        <dbReference type="ChEBI" id="CHEBI:456216"/>
        <dbReference type="EC" id="2.7.1.24"/>
    </reaction>
</comment>
<name>A0A6M1SN64_9HYPH</name>
<evidence type="ECO:0000313" key="8">
    <source>
        <dbReference type="Proteomes" id="UP000474802"/>
    </source>
</evidence>
<keyword evidence="4 5" id="KW-0173">Coenzyme A biosynthesis</keyword>
<dbReference type="RefSeq" id="WP_164532964.1">
    <property type="nucleotide sequence ID" value="NZ_JAALFG010000001.1"/>
</dbReference>
<dbReference type="NCBIfam" id="TIGR00152">
    <property type="entry name" value="dephospho-CoA kinase"/>
    <property type="match status" value="1"/>
</dbReference>
<keyword evidence="8" id="KW-1185">Reference proteome</keyword>
<dbReference type="PANTHER" id="PTHR10695">
    <property type="entry name" value="DEPHOSPHO-COA KINASE-RELATED"/>
    <property type="match status" value="1"/>
</dbReference>
<dbReference type="UniPathway" id="UPA00241">
    <property type="reaction ID" value="UER00356"/>
</dbReference>
<comment type="similarity">
    <text evidence="1 5">Belongs to the CoaE family.</text>
</comment>
<keyword evidence="5" id="KW-0963">Cytoplasm</keyword>
<keyword evidence="2 5" id="KW-0547">Nucleotide-binding</keyword>
<dbReference type="PROSITE" id="PS51219">
    <property type="entry name" value="DPCK"/>
    <property type="match status" value="1"/>
</dbReference>